<keyword evidence="5 10" id="KW-0552">Olfaction</keyword>
<protein>
    <recommendedName>
        <fullName evidence="10">Odorant receptor</fullName>
    </recommendedName>
</protein>
<evidence type="ECO:0000313" key="12">
    <source>
        <dbReference type="Proteomes" id="UP001168821"/>
    </source>
</evidence>
<dbReference type="PANTHER" id="PTHR21137">
    <property type="entry name" value="ODORANT RECEPTOR"/>
    <property type="match status" value="1"/>
</dbReference>
<evidence type="ECO:0000256" key="1">
    <source>
        <dbReference type="ARBA" id="ARBA00004651"/>
    </source>
</evidence>
<evidence type="ECO:0000256" key="3">
    <source>
        <dbReference type="ARBA" id="ARBA00022606"/>
    </source>
</evidence>
<keyword evidence="3 10" id="KW-0716">Sensory transduction</keyword>
<evidence type="ECO:0000256" key="8">
    <source>
        <dbReference type="ARBA" id="ARBA00023170"/>
    </source>
</evidence>
<keyword evidence="7 10" id="KW-0472">Membrane</keyword>
<keyword evidence="8 10" id="KW-0675">Receptor</keyword>
<proteinExistence type="inferred from homology"/>
<dbReference type="AlphaFoldDB" id="A0AA38IIJ1"/>
<comment type="caution">
    <text evidence="10">Lacks conserved residue(s) required for the propagation of feature annotation.</text>
</comment>
<evidence type="ECO:0000256" key="5">
    <source>
        <dbReference type="ARBA" id="ARBA00022725"/>
    </source>
</evidence>
<keyword evidence="12" id="KW-1185">Reference proteome</keyword>
<dbReference type="GO" id="GO:0005549">
    <property type="term" value="F:odorant binding"/>
    <property type="evidence" value="ECO:0007669"/>
    <property type="project" value="InterPro"/>
</dbReference>
<keyword evidence="6 10" id="KW-1133">Transmembrane helix</keyword>
<accession>A0AA38IIJ1</accession>
<dbReference type="GO" id="GO:0005886">
    <property type="term" value="C:plasma membrane"/>
    <property type="evidence" value="ECO:0007669"/>
    <property type="project" value="UniProtKB-SubCell"/>
</dbReference>
<feature type="transmembrane region" description="Helical" evidence="10">
    <location>
        <begin position="33"/>
        <end position="56"/>
    </location>
</feature>
<reference evidence="11" key="1">
    <citation type="journal article" date="2023" name="G3 (Bethesda)">
        <title>Whole genome assemblies of Zophobas morio and Tenebrio molitor.</title>
        <authorList>
            <person name="Kaur S."/>
            <person name="Stinson S.A."/>
            <person name="diCenzo G.C."/>
        </authorList>
    </citation>
    <scope>NUCLEOTIDE SEQUENCE</scope>
    <source>
        <strain evidence="11">QUZm001</strain>
    </source>
</reference>
<evidence type="ECO:0000256" key="7">
    <source>
        <dbReference type="ARBA" id="ARBA00023136"/>
    </source>
</evidence>
<feature type="transmembrane region" description="Helical" evidence="10">
    <location>
        <begin position="128"/>
        <end position="147"/>
    </location>
</feature>
<keyword evidence="9 10" id="KW-0807">Transducer</keyword>
<feature type="transmembrane region" description="Helical" evidence="10">
    <location>
        <begin position="167"/>
        <end position="186"/>
    </location>
</feature>
<evidence type="ECO:0000256" key="9">
    <source>
        <dbReference type="ARBA" id="ARBA00023224"/>
    </source>
</evidence>
<evidence type="ECO:0000256" key="10">
    <source>
        <dbReference type="RuleBase" id="RU351113"/>
    </source>
</evidence>
<comment type="caution">
    <text evidence="11">The sequence shown here is derived from an EMBL/GenBank/DDBJ whole genome shotgun (WGS) entry which is preliminary data.</text>
</comment>
<feature type="transmembrane region" description="Helical" evidence="10">
    <location>
        <begin position="62"/>
        <end position="83"/>
    </location>
</feature>
<evidence type="ECO:0000256" key="4">
    <source>
        <dbReference type="ARBA" id="ARBA00022692"/>
    </source>
</evidence>
<keyword evidence="4 10" id="KW-0812">Transmembrane</keyword>
<organism evidence="11 12">
    <name type="scientific">Zophobas morio</name>
    <dbReference type="NCBI Taxonomy" id="2755281"/>
    <lineage>
        <taxon>Eukaryota</taxon>
        <taxon>Metazoa</taxon>
        <taxon>Ecdysozoa</taxon>
        <taxon>Arthropoda</taxon>
        <taxon>Hexapoda</taxon>
        <taxon>Insecta</taxon>
        <taxon>Pterygota</taxon>
        <taxon>Neoptera</taxon>
        <taxon>Endopterygota</taxon>
        <taxon>Coleoptera</taxon>
        <taxon>Polyphaga</taxon>
        <taxon>Cucujiformia</taxon>
        <taxon>Tenebrionidae</taxon>
        <taxon>Zophobas</taxon>
    </lineage>
</organism>
<dbReference type="GO" id="GO:0007165">
    <property type="term" value="P:signal transduction"/>
    <property type="evidence" value="ECO:0007669"/>
    <property type="project" value="UniProtKB-KW"/>
</dbReference>
<keyword evidence="2" id="KW-1003">Cell membrane</keyword>
<comment type="similarity">
    <text evidence="10">Belongs to the insect chemoreceptor superfamily. Heteromeric odorant receptor channel (TC 1.A.69) family.</text>
</comment>
<dbReference type="InterPro" id="IPR004117">
    <property type="entry name" value="7tm6_olfct_rcpt"/>
</dbReference>
<dbReference type="EMBL" id="JALNTZ010000004">
    <property type="protein sequence ID" value="KAJ3656605.1"/>
    <property type="molecule type" value="Genomic_DNA"/>
</dbReference>
<feature type="transmembrane region" description="Helical" evidence="10">
    <location>
        <begin position="268"/>
        <end position="292"/>
    </location>
</feature>
<dbReference type="GO" id="GO:0004984">
    <property type="term" value="F:olfactory receptor activity"/>
    <property type="evidence" value="ECO:0007669"/>
    <property type="project" value="InterPro"/>
</dbReference>
<feature type="transmembrane region" description="Helical" evidence="10">
    <location>
        <begin position="298"/>
        <end position="320"/>
    </location>
</feature>
<dbReference type="Pfam" id="PF02949">
    <property type="entry name" value="7tm_6"/>
    <property type="match status" value="1"/>
</dbReference>
<evidence type="ECO:0000256" key="2">
    <source>
        <dbReference type="ARBA" id="ARBA00022475"/>
    </source>
</evidence>
<sequence>MTELVRQLFSLNLTVMRLLGLYPTKKYKIIYKVYAYIVYIFFIVPVPVLPSLYLLLGENVDLALIAQNAFSIGETTCFVFKLLQFIRNADKIRKCIYLVESPIFTNYAKTQDQIMDDCVHVCTRNAKFFHFFCILTAGSWAVVPLFGNEYKLPLDVWLPYDTTGGGLPYTLTYIFMVTGVFIDSLLNGAIDPLIGGLLYYAATQIKILKDNLENMSEYAEEQFNEVKSGDIEEGVIELKSKIVYQRLKFCAKLHKTIINFVDEYEETFSFMVFVQFSASVVVICVSCLQLRFVEPFTMGFFSMIIFTNAVLIEILFYCYYGTILFEESFSLTTSAYMSEWYEYSEKSKKCLIIFMERCKRPMIVTSGKILDLSLETFTMILKRSYSLLAVLKNY</sequence>
<gene>
    <name evidence="11" type="ORF">Zmor_015672</name>
</gene>
<name>A0AA38IIJ1_9CUCU</name>
<dbReference type="Proteomes" id="UP001168821">
    <property type="component" value="Unassembled WGS sequence"/>
</dbReference>
<dbReference type="PANTHER" id="PTHR21137:SF35">
    <property type="entry name" value="ODORANT RECEPTOR 19A-RELATED"/>
    <property type="match status" value="1"/>
</dbReference>
<evidence type="ECO:0000256" key="6">
    <source>
        <dbReference type="ARBA" id="ARBA00022989"/>
    </source>
</evidence>
<evidence type="ECO:0000313" key="11">
    <source>
        <dbReference type="EMBL" id="KAJ3656605.1"/>
    </source>
</evidence>
<comment type="subcellular location">
    <subcellularLocation>
        <location evidence="1 10">Cell membrane</location>
        <topology evidence="1 10">Multi-pass membrane protein</topology>
    </subcellularLocation>
</comment>